<proteinExistence type="predicted"/>
<feature type="region of interest" description="Disordered" evidence="9">
    <location>
        <begin position="65"/>
        <end position="93"/>
    </location>
</feature>
<feature type="domain" description="RING-type" evidence="10">
    <location>
        <begin position="102"/>
        <end position="137"/>
    </location>
</feature>
<keyword evidence="12" id="KW-1185">Reference proteome</keyword>
<evidence type="ECO:0000256" key="7">
    <source>
        <dbReference type="ARBA" id="ARBA00023298"/>
    </source>
</evidence>
<evidence type="ECO:0000256" key="3">
    <source>
        <dbReference type="ARBA" id="ARBA00022537"/>
    </source>
</evidence>
<dbReference type="Gene3D" id="1.25.40.20">
    <property type="entry name" value="Ankyrin repeat-containing domain"/>
    <property type="match status" value="1"/>
</dbReference>
<sequence>MVLVQLLMGLGSQATDKKSSASIACFLVSNGAGLNIKNKKGQTPLDLCPDPNLCKALTKCYKERSNNGGAPTPHSSIGGTVPEEAGGPIAPRSDEEDSIEECMVCSDHKRDVLFSPCGHVATCAQCGPRVKKCLVCKDTVVGRVKVSHTSSSTQAYLEDLRQRTGINTIPKNRTPVESPDLAPMDFCIFGCLKRALGKRHPRTIEGLWKVVKTGVYNTSMFQVEECVVCSDKRASVLFKPCGHMVVCDGCAVLMKKCVQCRGQIEKTVPFTVCCGAKGQFCTSIWKWRAAPLNIVFHYIVLKSLDEIKEEEFILIEIYQSKLSGKKTLLHA</sequence>
<keyword evidence="4 8" id="KW-0479">Metal-binding</keyword>
<keyword evidence="6" id="KW-0638">Presynaptic neurotoxin</keyword>
<reference evidence="11 12" key="1">
    <citation type="submission" date="2022-01" db="EMBL/GenBank/DDBJ databases">
        <title>A chromosomal length assembly of Cordylochernes scorpioides.</title>
        <authorList>
            <person name="Zeh D."/>
            <person name="Zeh J."/>
        </authorList>
    </citation>
    <scope>NUCLEOTIDE SEQUENCE [LARGE SCALE GENOMIC DNA]</scope>
    <source>
        <strain evidence="11">IN4F17</strain>
        <tissue evidence="11">Whole Body</tissue>
    </source>
</reference>
<evidence type="ECO:0000313" key="11">
    <source>
        <dbReference type="EMBL" id="UYV76921.1"/>
    </source>
</evidence>
<keyword evidence="5" id="KW-0862">Zinc</keyword>
<dbReference type="Gene3D" id="3.30.40.10">
    <property type="entry name" value="Zinc/RING finger domain, C3HC4 (zinc finger)"/>
    <property type="match status" value="2"/>
</dbReference>
<evidence type="ECO:0000259" key="10">
    <source>
        <dbReference type="PROSITE" id="PS50089"/>
    </source>
</evidence>
<evidence type="ECO:0000256" key="4">
    <source>
        <dbReference type="ARBA" id="ARBA00022771"/>
    </source>
</evidence>
<keyword evidence="7" id="KW-1053">Target membrane</keyword>
<evidence type="ECO:0000256" key="2">
    <source>
        <dbReference type="ARBA" id="ARBA00022483"/>
    </source>
</evidence>
<evidence type="ECO:0000313" key="12">
    <source>
        <dbReference type="Proteomes" id="UP001235939"/>
    </source>
</evidence>
<accession>A0ABY6L9H9</accession>
<keyword evidence="6" id="KW-0800">Toxin</keyword>
<dbReference type="PANTHER" id="PTHR24202">
    <property type="entry name" value="E3 UBIQUITIN-PROTEIN LIGASE MIB2"/>
    <property type="match status" value="1"/>
</dbReference>
<evidence type="ECO:0000256" key="6">
    <source>
        <dbReference type="ARBA" id="ARBA00023028"/>
    </source>
</evidence>
<dbReference type="Pfam" id="PF13920">
    <property type="entry name" value="zf-C3HC4_3"/>
    <property type="match status" value="2"/>
</dbReference>
<evidence type="ECO:0000256" key="5">
    <source>
        <dbReference type="ARBA" id="ARBA00022833"/>
    </source>
</evidence>
<keyword evidence="4 8" id="KW-0863">Zinc-finger</keyword>
<name>A0ABY6L9H9_9ARAC</name>
<dbReference type="SMART" id="SM00184">
    <property type="entry name" value="RING"/>
    <property type="match status" value="2"/>
</dbReference>
<keyword evidence="6" id="KW-0528">Neurotoxin</keyword>
<dbReference type="CDD" id="cd16724">
    <property type="entry name" value="RING-HC_MIB1_rpt1"/>
    <property type="match status" value="1"/>
</dbReference>
<dbReference type="InterPro" id="IPR013083">
    <property type="entry name" value="Znf_RING/FYVE/PHD"/>
</dbReference>
<evidence type="ECO:0000256" key="1">
    <source>
        <dbReference type="ARBA" id="ARBA00004175"/>
    </source>
</evidence>
<keyword evidence="7" id="KW-0472">Membrane</keyword>
<comment type="subcellular location">
    <subcellularLocation>
        <location evidence="1">Target cell membrane</location>
    </subcellularLocation>
</comment>
<dbReference type="PANTHER" id="PTHR24202:SF53">
    <property type="entry name" value="E3 UBIQUITIN-PROTEIN LIGASE MIB1"/>
    <property type="match status" value="1"/>
</dbReference>
<evidence type="ECO:0000256" key="9">
    <source>
        <dbReference type="SAM" id="MobiDB-lite"/>
    </source>
</evidence>
<dbReference type="CDD" id="cd16725">
    <property type="entry name" value="RING-HC_MIB1_rpt2"/>
    <property type="match status" value="1"/>
</dbReference>
<feature type="domain" description="RING-type" evidence="10">
    <location>
        <begin position="226"/>
        <end position="261"/>
    </location>
</feature>
<keyword evidence="3" id="KW-1052">Target cell membrane</keyword>
<evidence type="ECO:0000256" key="8">
    <source>
        <dbReference type="PROSITE-ProRule" id="PRU00175"/>
    </source>
</evidence>
<gene>
    <name evidence="11" type="ORF">LAZ67_14002401</name>
</gene>
<dbReference type="EMBL" id="CP092876">
    <property type="protein sequence ID" value="UYV76921.1"/>
    <property type="molecule type" value="Genomic_DNA"/>
</dbReference>
<dbReference type="PROSITE" id="PS50089">
    <property type="entry name" value="ZF_RING_2"/>
    <property type="match status" value="2"/>
</dbReference>
<dbReference type="InterPro" id="IPR036770">
    <property type="entry name" value="Ankyrin_rpt-contain_sf"/>
</dbReference>
<feature type="compositionally biased region" description="Polar residues" evidence="9">
    <location>
        <begin position="66"/>
        <end position="78"/>
    </location>
</feature>
<organism evidence="11 12">
    <name type="scientific">Cordylochernes scorpioides</name>
    <dbReference type="NCBI Taxonomy" id="51811"/>
    <lineage>
        <taxon>Eukaryota</taxon>
        <taxon>Metazoa</taxon>
        <taxon>Ecdysozoa</taxon>
        <taxon>Arthropoda</taxon>
        <taxon>Chelicerata</taxon>
        <taxon>Arachnida</taxon>
        <taxon>Pseudoscorpiones</taxon>
        <taxon>Cheliferoidea</taxon>
        <taxon>Chernetidae</taxon>
        <taxon>Cordylochernes</taxon>
    </lineage>
</organism>
<dbReference type="InterPro" id="IPR001841">
    <property type="entry name" value="Znf_RING"/>
</dbReference>
<protein>
    <submittedName>
        <fullName evidence="11">MIB1</fullName>
    </submittedName>
</protein>
<dbReference type="Proteomes" id="UP001235939">
    <property type="component" value="Chromosome 14"/>
</dbReference>
<keyword evidence="2" id="KW-0268">Exocytosis</keyword>